<sequence length="48" mass="5371">MTDPRAWARPLRSVAGFFWGVVNAQADARRMETTGLVDPLGCSNWHLL</sequence>
<protein>
    <submittedName>
        <fullName evidence="1">Uncharacterized protein</fullName>
    </submittedName>
</protein>
<proteinExistence type="predicted"/>
<accession>A0A375ABN4</accession>
<dbReference type="EMBL" id="LT615367">
    <property type="protein sequence ID" value="SLM63524.1"/>
    <property type="molecule type" value="Genomic_DNA"/>
</dbReference>
<name>A0A375ABN4_9GAMM</name>
<evidence type="ECO:0000313" key="1">
    <source>
        <dbReference type="EMBL" id="SLM63524.1"/>
    </source>
</evidence>
<organism evidence="1 2">
    <name type="scientific">Dickeya aquatica</name>
    <dbReference type="NCBI Taxonomy" id="1401087"/>
    <lineage>
        <taxon>Bacteria</taxon>
        <taxon>Pseudomonadati</taxon>
        <taxon>Pseudomonadota</taxon>
        <taxon>Gammaproteobacteria</taxon>
        <taxon>Enterobacterales</taxon>
        <taxon>Pectobacteriaceae</taxon>
        <taxon>Dickeya</taxon>
    </lineage>
</organism>
<evidence type="ECO:0000313" key="2">
    <source>
        <dbReference type="Proteomes" id="UP000294820"/>
    </source>
</evidence>
<keyword evidence="2" id="KW-1185">Reference proteome</keyword>
<reference evidence="1 2" key="1">
    <citation type="submission" date="2016-09" db="EMBL/GenBank/DDBJ databases">
        <authorList>
            <person name="Reverchon S."/>
            <person name="Nasser W."/>
            <person name="Leonard S."/>
            <person name="Brochier C."/>
            <person name="Duprey A."/>
        </authorList>
    </citation>
    <scope>NUCLEOTIDE SEQUENCE [LARGE SCALE GENOMIC DNA]</scope>
    <source>
        <strain evidence="1 2">174/2</strain>
    </source>
</reference>
<dbReference type="AlphaFoldDB" id="A0A375ABN4"/>
<dbReference type="Proteomes" id="UP000294820">
    <property type="component" value="Chromosome 1"/>
</dbReference>
<gene>
    <name evidence="1" type="ORF">DAQ1742_02651</name>
</gene>
<dbReference type="KEGG" id="daq:DAQ1742_02651"/>